<evidence type="ECO:0000256" key="9">
    <source>
        <dbReference type="SAM" id="Phobius"/>
    </source>
</evidence>
<accession>A0A8S3YZK2</accession>
<proteinExistence type="inferred from homology"/>
<keyword evidence="7 8" id="KW-0807">Transducer</keyword>
<evidence type="ECO:0000256" key="3">
    <source>
        <dbReference type="ARBA" id="ARBA00022989"/>
    </source>
</evidence>
<feature type="transmembrane region" description="Helical" evidence="9">
    <location>
        <begin position="189"/>
        <end position="215"/>
    </location>
</feature>
<dbReference type="Gene3D" id="1.20.1070.10">
    <property type="entry name" value="Rhodopsin 7-helix transmembrane proteins"/>
    <property type="match status" value="1"/>
</dbReference>
<evidence type="ECO:0000256" key="6">
    <source>
        <dbReference type="ARBA" id="ARBA00023170"/>
    </source>
</evidence>
<dbReference type="InterPro" id="IPR017452">
    <property type="entry name" value="GPCR_Rhodpsn_7TM"/>
</dbReference>
<feature type="transmembrane region" description="Helical" evidence="9">
    <location>
        <begin position="35"/>
        <end position="55"/>
    </location>
</feature>
<evidence type="ECO:0000256" key="4">
    <source>
        <dbReference type="ARBA" id="ARBA00023040"/>
    </source>
</evidence>
<evidence type="ECO:0000256" key="5">
    <source>
        <dbReference type="ARBA" id="ARBA00023136"/>
    </source>
</evidence>
<dbReference type="PANTHER" id="PTHR24243:SF208">
    <property type="entry name" value="PYROKININ-1 RECEPTOR"/>
    <property type="match status" value="1"/>
</dbReference>
<evidence type="ECO:0000256" key="2">
    <source>
        <dbReference type="ARBA" id="ARBA00022692"/>
    </source>
</evidence>
<comment type="caution">
    <text evidence="11">The sequence shown here is derived from an EMBL/GenBank/DDBJ whole genome shotgun (WGS) entry which is preliminary data.</text>
</comment>
<feature type="non-terminal residue" evidence="11">
    <location>
        <position position="1"/>
    </location>
</feature>
<dbReference type="Proteomes" id="UP000678393">
    <property type="component" value="Unassembled WGS sequence"/>
</dbReference>
<evidence type="ECO:0000259" key="10">
    <source>
        <dbReference type="PROSITE" id="PS50262"/>
    </source>
</evidence>
<dbReference type="PANTHER" id="PTHR24243">
    <property type="entry name" value="G-PROTEIN COUPLED RECEPTOR"/>
    <property type="match status" value="1"/>
</dbReference>
<dbReference type="Pfam" id="PF00001">
    <property type="entry name" value="7tm_1"/>
    <property type="match status" value="1"/>
</dbReference>
<dbReference type="InterPro" id="IPR000276">
    <property type="entry name" value="GPCR_Rhodpsn"/>
</dbReference>
<gene>
    <name evidence="11" type="ORF">CUNI_LOCUS7126</name>
</gene>
<comment type="similarity">
    <text evidence="8">Belongs to the G-protein coupled receptor 1 family.</text>
</comment>
<keyword evidence="3 9" id="KW-1133">Transmembrane helix</keyword>
<keyword evidence="6 8" id="KW-0675">Receptor</keyword>
<keyword evidence="2 8" id="KW-0812">Transmembrane</keyword>
<keyword evidence="12" id="KW-1185">Reference proteome</keyword>
<dbReference type="OrthoDB" id="5962705at2759"/>
<reference evidence="11" key="1">
    <citation type="submission" date="2021-04" db="EMBL/GenBank/DDBJ databases">
        <authorList>
            <consortium name="Molecular Ecology Group"/>
        </authorList>
    </citation>
    <scope>NUCLEOTIDE SEQUENCE</scope>
</reference>
<dbReference type="GO" id="GO:0008188">
    <property type="term" value="F:neuropeptide receptor activity"/>
    <property type="evidence" value="ECO:0007669"/>
    <property type="project" value="TreeGrafter"/>
</dbReference>
<protein>
    <recommendedName>
        <fullName evidence="10">G-protein coupled receptors family 1 profile domain-containing protein</fullName>
    </recommendedName>
</protein>
<comment type="subcellular location">
    <subcellularLocation>
        <location evidence="1">Membrane</location>
        <topology evidence="1">Multi-pass membrane protein</topology>
    </subcellularLocation>
</comment>
<evidence type="ECO:0000256" key="7">
    <source>
        <dbReference type="ARBA" id="ARBA00023224"/>
    </source>
</evidence>
<dbReference type="AlphaFoldDB" id="A0A8S3YZK2"/>
<organism evidence="11 12">
    <name type="scientific">Candidula unifasciata</name>
    <dbReference type="NCBI Taxonomy" id="100452"/>
    <lineage>
        <taxon>Eukaryota</taxon>
        <taxon>Metazoa</taxon>
        <taxon>Spiralia</taxon>
        <taxon>Lophotrochozoa</taxon>
        <taxon>Mollusca</taxon>
        <taxon>Gastropoda</taxon>
        <taxon>Heterobranchia</taxon>
        <taxon>Euthyneura</taxon>
        <taxon>Panpulmonata</taxon>
        <taxon>Eupulmonata</taxon>
        <taxon>Stylommatophora</taxon>
        <taxon>Helicina</taxon>
        <taxon>Helicoidea</taxon>
        <taxon>Geomitridae</taxon>
        <taxon>Candidula</taxon>
    </lineage>
</organism>
<dbReference type="PRINTS" id="PR00237">
    <property type="entry name" value="GPCRRHODOPSN"/>
</dbReference>
<feature type="domain" description="G-protein coupled receptors family 1 profile" evidence="10">
    <location>
        <begin position="1"/>
        <end position="212"/>
    </location>
</feature>
<evidence type="ECO:0000313" key="12">
    <source>
        <dbReference type="Proteomes" id="UP000678393"/>
    </source>
</evidence>
<dbReference type="GO" id="GO:0005886">
    <property type="term" value="C:plasma membrane"/>
    <property type="evidence" value="ECO:0007669"/>
    <property type="project" value="TreeGrafter"/>
</dbReference>
<dbReference type="PROSITE" id="PS00237">
    <property type="entry name" value="G_PROTEIN_RECEP_F1_1"/>
    <property type="match status" value="1"/>
</dbReference>
<evidence type="ECO:0000256" key="1">
    <source>
        <dbReference type="ARBA" id="ARBA00004141"/>
    </source>
</evidence>
<evidence type="ECO:0000313" key="11">
    <source>
        <dbReference type="EMBL" id="CAG5121568.1"/>
    </source>
</evidence>
<sequence length="269" mass="30104">TSYASVLTITSFTVERYLAICHPLLAHKIAALSRAVKIIISIWIISILVALPYTIHTRTYHAVTIPGTNSTVPNSLVCSIPFSDLGGFMYYMFQVSTFLFFVGPVTIIVILYILIGVALRRSPLARGSSDERNYVTMKSPPSVPQQPRRVVIRMLVAVTVAFVVCWAPFHAQRLMTLYVMNWTPDLLLVQSHIFYTSGVLYFVSSTMNPILYNLISKRYRAAFKQTICPCCHSRPTSGSISTARHSERFSKSPGMVVVKNGNDSLRVIF</sequence>
<name>A0A8S3YZK2_9EUPU</name>
<feature type="non-terminal residue" evidence="11">
    <location>
        <position position="269"/>
    </location>
</feature>
<dbReference type="PROSITE" id="PS50262">
    <property type="entry name" value="G_PROTEIN_RECEP_F1_2"/>
    <property type="match status" value="1"/>
</dbReference>
<feature type="transmembrane region" description="Helical" evidence="9">
    <location>
        <begin position="98"/>
        <end position="119"/>
    </location>
</feature>
<keyword evidence="5 9" id="KW-0472">Membrane</keyword>
<keyword evidence="4 8" id="KW-0297">G-protein coupled receptor</keyword>
<dbReference type="SUPFAM" id="SSF81321">
    <property type="entry name" value="Family A G protein-coupled receptor-like"/>
    <property type="match status" value="1"/>
</dbReference>
<feature type="transmembrane region" description="Helical" evidence="9">
    <location>
        <begin position="150"/>
        <end position="169"/>
    </location>
</feature>
<dbReference type="EMBL" id="CAJHNH020001112">
    <property type="protein sequence ID" value="CAG5121568.1"/>
    <property type="molecule type" value="Genomic_DNA"/>
</dbReference>
<evidence type="ECO:0000256" key="8">
    <source>
        <dbReference type="RuleBase" id="RU000688"/>
    </source>
</evidence>